<sequence length="35" mass="3843">MFMPILMLFSDPDGLKFADLGDLGRYVFGTGGNVF</sequence>
<dbReference type="Proteomes" id="UP000590749">
    <property type="component" value="Unassembled WGS sequence"/>
</dbReference>
<name>A0A7W5AJM0_9ACTN</name>
<evidence type="ECO:0000313" key="1">
    <source>
        <dbReference type="EMBL" id="MBB3097281.1"/>
    </source>
</evidence>
<proteinExistence type="predicted"/>
<keyword evidence="2" id="KW-1185">Reference proteome</keyword>
<comment type="caution">
    <text evidence="1">The sequence shown here is derived from an EMBL/GenBank/DDBJ whole genome shotgun (WGS) entry which is preliminary data.</text>
</comment>
<gene>
    <name evidence="1" type="ORF">FHR83_004956</name>
</gene>
<dbReference type="EMBL" id="JACHXF010000010">
    <property type="protein sequence ID" value="MBB3097281.1"/>
    <property type="molecule type" value="Genomic_DNA"/>
</dbReference>
<organism evidence="1 2">
    <name type="scientific">Actinoplanes campanulatus</name>
    <dbReference type="NCBI Taxonomy" id="113559"/>
    <lineage>
        <taxon>Bacteria</taxon>
        <taxon>Bacillati</taxon>
        <taxon>Actinomycetota</taxon>
        <taxon>Actinomycetes</taxon>
        <taxon>Micromonosporales</taxon>
        <taxon>Micromonosporaceae</taxon>
        <taxon>Actinoplanes</taxon>
    </lineage>
</organism>
<accession>A0A7W5AJM0</accession>
<evidence type="ECO:0000313" key="2">
    <source>
        <dbReference type="Proteomes" id="UP000590749"/>
    </source>
</evidence>
<protein>
    <submittedName>
        <fullName evidence="1">Uncharacterized protein</fullName>
    </submittedName>
</protein>
<reference evidence="1 2" key="1">
    <citation type="submission" date="2020-08" db="EMBL/GenBank/DDBJ databases">
        <title>Genomic Encyclopedia of Type Strains, Phase III (KMG-III): the genomes of soil and plant-associated and newly described type strains.</title>
        <authorList>
            <person name="Whitman W."/>
        </authorList>
    </citation>
    <scope>NUCLEOTIDE SEQUENCE [LARGE SCALE GENOMIC DNA]</scope>
    <source>
        <strain evidence="1 2">CECT 3287</strain>
    </source>
</reference>
<dbReference type="AlphaFoldDB" id="A0A7W5AJM0"/>